<dbReference type="EMBL" id="CABWMH010000034">
    <property type="protein sequence ID" value="VXC43973.1"/>
    <property type="molecule type" value="Genomic_DNA"/>
</dbReference>
<protein>
    <submittedName>
        <fullName evidence="2">TraV family lipoprotein</fullName>
    </submittedName>
</protein>
<feature type="signal peptide" evidence="1">
    <location>
        <begin position="1"/>
        <end position="20"/>
    </location>
</feature>
<dbReference type="PROSITE" id="PS51257">
    <property type="entry name" value="PROKAR_LIPOPROTEIN"/>
    <property type="match status" value="1"/>
</dbReference>
<accession>A0A653YQ66</accession>
<dbReference type="Pfam" id="PF09676">
    <property type="entry name" value="TraV"/>
    <property type="match status" value="1"/>
</dbReference>
<evidence type="ECO:0000256" key="1">
    <source>
        <dbReference type="SAM" id="SignalP"/>
    </source>
</evidence>
<dbReference type="GeneID" id="57346879"/>
<evidence type="ECO:0000313" key="4">
    <source>
        <dbReference type="Proteomes" id="UP000433737"/>
    </source>
</evidence>
<reference evidence="2 5" key="2">
    <citation type="submission" date="2020-05" db="EMBL/GenBank/DDBJ databases">
        <title>Whole Genome Sequences of Enterobacteriales Associated with the International Space Station.</title>
        <authorList>
            <person name="Bharadwaj A."/>
            <person name="Daudu R."/>
            <person name="Singh N."/>
            <person name="Wood J."/>
            <person name="Debieu M."/>
            <person name="Mason C."/>
            <person name="Wang C."/>
            <person name="Venkateswaran K."/>
        </authorList>
    </citation>
    <scope>NUCLEOTIDE SEQUENCE [LARGE SCALE GENOMIC DNA]</scope>
    <source>
        <strain evidence="2 5">IF5SW-B1</strain>
    </source>
</reference>
<dbReference type="EMBL" id="JABWPM010000022">
    <property type="protein sequence ID" value="NUY98180.1"/>
    <property type="molecule type" value="Genomic_DNA"/>
</dbReference>
<proteinExistence type="predicted"/>
<keyword evidence="2" id="KW-0449">Lipoprotein</keyword>
<dbReference type="Proteomes" id="UP000433737">
    <property type="component" value="Unassembled WGS sequence"/>
</dbReference>
<dbReference type="Proteomes" id="UP000566985">
    <property type="component" value="Unassembled WGS sequence"/>
</dbReference>
<dbReference type="InterPro" id="IPR014118">
    <property type="entry name" value="T4SS_TraV"/>
</dbReference>
<organism evidence="2 5">
    <name type="scientific">Pantoea brenneri</name>
    <dbReference type="NCBI Taxonomy" id="472694"/>
    <lineage>
        <taxon>Bacteria</taxon>
        <taxon>Pseudomonadati</taxon>
        <taxon>Pseudomonadota</taxon>
        <taxon>Gammaproteobacteria</taxon>
        <taxon>Enterobacterales</taxon>
        <taxon>Erwiniaceae</taxon>
        <taxon>Pantoea</taxon>
    </lineage>
</organism>
<dbReference type="RefSeq" id="WP_069729364.1">
    <property type="nucleotide sequence ID" value="NZ_JABWPE010000022.1"/>
</dbReference>
<keyword evidence="1" id="KW-0732">Signal</keyword>
<evidence type="ECO:0000313" key="2">
    <source>
        <dbReference type="EMBL" id="NUY98180.1"/>
    </source>
</evidence>
<reference evidence="3 4" key="1">
    <citation type="submission" date="2019-10" db="EMBL/GenBank/DDBJ databases">
        <authorList>
            <person name="Karimi E."/>
        </authorList>
    </citation>
    <scope>NUCLEOTIDE SEQUENCE [LARGE SCALE GENOMIC DNA]</scope>
    <source>
        <strain evidence="3">Pantoea sp. 111</strain>
    </source>
</reference>
<name>A0A653YQ66_9GAMM</name>
<dbReference type="AlphaFoldDB" id="A0A653YQ66"/>
<evidence type="ECO:0000313" key="5">
    <source>
        <dbReference type="Proteomes" id="UP000566985"/>
    </source>
</evidence>
<comment type="caution">
    <text evidence="2">The sequence shown here is derived from an EMBL/GenBank/DDBJ whole genome shotgun (WGS) entry which is preliminary data.</text>
</comment>
<feature type="chain" id="PRO_5042724828" evidence="1">
    <location>
        <begin position="21"/>
        <end position="184"/>
    </location>
</feature>
<sequence length="184" mass="19316">MTKAHSFIISALAVMLSGCAGMNSDFEFDKPAKDSGVWMSQADDMSAGSSGNAPSAASAAGGFTGAGIRLDDYRLIDTGTIRLDPQTEAQAGRSGLNDGIPVRVASSGGVRPFTRENGVLRTDARQTAYCSAAHCFPEPAAAFRRPDGVARIWIAPYVSPDNNVHMGEVIYSVSSHGDWSGILM</sequence>
<evidence type="ECO:0000313" key="3">
    <source>
        <dbReference type="EMBL" id="VXC43973.1"/>
    </source>
</evidence>
<gene>
    <name evidence="2" type="ORF">HU668_17120</name>
    <name evidence="3" type="ORF">PANT111_40271</name>
</gene>